<organism evidence="1 2">
    <name type="scientific">Artomyces pyxidatus</name>
    <dbReference type="NCBI Taxonomy" id="48021"/>
    <lineage>
        <taxon>Eukaryota</taxon>
        <taxon>Fungi</taxon>
        <taxon>Dikarya</taxon>
        <taxon>Basidiomycota</taxon>
        <taxon>Agaricomycotina</taxon>
        <taxon>Agaricomycetes</taxon>
        <taxon>Russulales</taxon>
        <taxon>Auriscalpiaceae</taxon>
        <taxon>Artomyces</taxon>
    </lineage>
</organism>
<name>A0ACB8SLH0_9AGAM</name>
<accession>A0ACB8SLH0</accession>
<dbReference type="Proteomes" id="UP000814140">
    <property type="component" value="Unassembled WGS sequence"/>
</dbReference>
<protein>
    <submittedName>
        <fullName evidence="1">Uncharacterized protein</fullName>
    </submittedName>
</protein>
<gene>
    <name evidence="1" type="ORF">BV25DRAFT_1542887</name>
</gene>
<sequence length="162" mass="17424">MSFACTCTCHRTAQDVYRSSARIQTCTCTERGPPAVALTLGLWVRVCPRRSARRSVCDSIDLRKAGCIDGPRTPDRCRGARELQAGHARPRAIDGLCARTGDRHAGARCRHGRAGESHACLASGGAEVRPLGLPRGRGDVKTPGVAQDLLRRDRSVILILGI</sequence>
<keyword evidence="2" id="KW-1185">Reference proteome</keyword>
<evidence type="ECO:0000313" key="1">
    <source>
        <dbReference type="EMBL" id="KAI0056790.1"/>
    </source>
</evidence>
<comment type="caution">
    <text evidence="1">The sequence shown here is derived from an EMBL/GenBank/DDBJ whole genome shotgun (WGS) entry which is preliminary data.</text>
</comment>
<dbReference type="EMBL" id="MU277258">
    <property type="protein sequence ID" value="KAI0056790.1"/>
    <property type="molecule type" value="Genomic_DNA"/>
</dbReference>
<evidence type="ECO:0000313" key="2">
    <source>
        <dbReference type="Proteomes" id="UP000814140"/>
    </source>
</evidence>
<proteinExistence type="predicted"/>
<reference evidence="1" key="1">
    <citation type="submission" date="2021-03" db="EMBL/GenBank/DDBJ databases">
        <authorList>
            <consortium name="DOE Joint Genome Institute"/>
            <person name="Ahrendt S."/>
            <person name="Looney B.P."/>
            <person name="Miyauchi S."/>
            <person name="Morin E."/>
            <person name="Drula E."/>
            <person name="Courty P.E."/>
            <person name="Chicoki N."/>
            <person name="Fauchery L."/>
            <person name="Kohler A."/>
            <person name="Kuo A."/>
            <person name="Labutti K."/>
            <person name="Pangilinan J."/>
            <person name="Lipzen A."/>
            <person name="Riley R."/>
            <person name="Andreopoulos W."/>
            <person name="He G."/>
            <person name="Johnson J."/>
            <person name="Barry K.W."/>
            <person name="Grigoriev I.V."/>
            <person name="Nagy L."/>
            <person name="Hibbett D."/>
            <person name="Henrissat B."/>
            <person name="Matheny P.B."/>
            <person name="Labbe J."/>
            <person name="Martin F."/>
        </authorList>
    </citation>
    <scope>NUCLEOTIDE SEQUENCE</scope>
    <source>
        <strain evidence="1">HHB10654</strain>
    </source>
</reference>
<reference evidence="1" key="2">
    <citation type="journal article" date="2022" name="New Phytol.">
        <title>Evolutionary transition to the ectomycorrhizal habit in the genomes of a hyperdiverse lineage of mushroom-forming fungi.</title>
        <authorList>
            <person name="Looney B."/>
            <person name="Miyauchi S."/>
            <person name="Morin E."/>
            <person name="Drula E."/>
            <person name="Courty P.E."/>
            <person name="Kohler A."/>
            <person name="Kuo A."/>
            <person name="LaButti K."/>
            <person name="Pangilinan J."/>
            <person name="Lipzen A."/>
            <person name="Riley R."/>
            <person name="Andreopoulos W."/>
            <person name="He G."/>
            <person name="Johnson J."/>
            <person name="Nolan M."/>
            <person name="Tritt A."/>
            <person name="Barry K.W."/>
            <person name="Grigoriev I.V."/>
            <person name="Nagy L.G."/>
            <person name="Hibbett D."/>
            <person name="Henrissat B."/>
            <person name="Matheny P.B."/>
            <person name="Labbe J."/>
            <person name="Martin F.M."/>
        </authorList>
    </citation>
    <scope>NUCLEOTIDE SEQUENCE</scope>
    <source>
        <strain evidence="1">HHB10654</strain>
    </source>
</reference>